<dbReference type="Proteomes" id="UP000229972">
    <property type="component" value="Unassembled WGS sequence"/>
</dbReference>
<evidence type="ECO:0000256" key="6">
    <source>
        <dbReference type="ARBA" id="ARBA00022884"/>
    </source>
</evidence>
<evidence type="ECO:0000256" key="4">
    <source>
        <dbReference type="ARBA" id="ARBA00022741"/>
    </source>
</evidence>
<reference evidence="12" key="1">
    <citation type="submission" date="2017-09" db="EMBL/GenBank/DDBJ databases">
        <title>Depth-based differentiation of microbial function through sediment-hosted aquifers and enrichment of novel symbionts in the deep terrestrial subsurface.</title>
        <authorList>
            <person name="Probst A.J."/>
            <person name="Ladd B."/>
            <person name="Jarett J.K."/>
            <person name="Geller-Mcgrath D.E."/>
            <person name="Sieber C.M.K."/>
            <person name="Emerson J.B."/>
            <person name="Anantharaman K."/>
            <person name="Thomas B.C."/>
            <person name="Malmstrom R."/>
            <person name="Stieglmeier M."/>
            <person name="Klingl A."/>
            <person name="Woyke T."/>
            <person name="Ryan C.M."/>
            <person name="Banfield J.F."/>
        </authorList>
    </citation>
    <scope>NUCLEOTIDE SEQUENCE [LARGE SCALE GENOMIC DNA]</scope>
</reference>
<dbReference type="InterPro" id="IPR050058">
    <property type="entry name" value="Ala-tRNA_ligase"/>
</dbReference>
<dbReference type="GO" id="GO:0002161">
    <property type="term" value="F:aminoacyl-tRNA deacylase activity"/>
    <property type="evidence" value="ECO:0007669"/>
    <property type="project" value="TreeGrafter"/>
</dbReference>
<dbReference type="Gene3D" id="3.30.930.10">
    <property type="entry name" value="Bira Bifunctional Protein, Domain 2"/>
    <property type="match status" value="1"/>
</dbReference>
<keyword evidence="5 9" id="KW-0067">ATP-binding</keyword>
<dbReference type="HAMAP" id="MF_00036_B">
    <property type="entry name" value="Ala_tRNA_synth_B"/>
    <property type="match status" value="1"/>
</dbReference>
<accession>A0A2H0V915</accession>
<evidence type="ECO:0000256" key="7">
    <source>
        <dbReference type="ARBA" id="ARBA00022917"/>
    </source>
</evidence>
<comment type="subcellular location">
    <subcellularLocation>
        <location evidence="9">Cytoplasm</location>
    </subcellularLocation>
</comment>
<feature type="domain" description="Alanyl-transfer RNA synthetases family profile" evidence="10">
    <location>
        <begin position="1"/>
        <end position="620"/>
    </location>
</feature>
<dbReference type="GO" id="GO:0008270">
    <property type="term" value="F:zinc ion binding"/>
    <property type="evidence" value="ECO:0007669"/>
    <property type="project" value="UniProtKB-UniRule"/>
</dbReference>
<keyword evidence="9" id="KW-0862">Zinc</keyword>
<dbReference type="SUPFAM" id="SSF55681">
    <property type="entry name" value="Class II aaRS and biotin synthetases"/>
    <property type="match status" value="1"/>
</dbReference>
<proteinExistence type="inferred from homology"/>
<dbReference type="PANTHER" id="PTHR11777">
    <property type="entry name" value="ALANYL-TRNA SYNTHETASE"/>
    <property type="match status" value="1"/>
</dbReference>
<comment type="catalytic activity">
    <reaction evidence="9">
        <text>tRNA(Ala) + L-alanine + ATP = L-alanyl-tRNA(Ala) + AMP + diphosphate</text>
        <dbReference type="Rhea" id="RHEA:12540"/>
        <dbReference type="Rhea" id="RHEA-COMP:9657"/>
        <dbReference type="Rhea" id="RHEA-COMP:9923"/>
        <dbReference type="ChEBI" id="CHEBI:30616"/>
        <dbReference type="ChEBI" id="CHEBI:33019"/>
        <dbReference type="ChEBI" id="CHEBI:57972"/>
        <dbReference type="ChEBI" id="CHEBI:78442"/>
        <dbReference type="ChEBI" id="CHEBI:78497"/>
        <dbReference type="ChEBI" id="CHEBI:456215"/>
        <dbReference type="EC" id="6.1.1.7"/>
    </reaction>
</comment>
<comment type="function">
    <text evidence="9">Catalyzes the attachment of alanine to tRNA(Ala) in a two-step reaction: alanine is first activated by ATP to form Ala-AMP and then transferred to the acceptor end of tRNA(Ala). Also edits incorrectly charged Ser-tRNA(Ala) and Gly-tRNA(Ala) via its editing domain.</text>
</comment>
<dbReference type="Pfam" id="PF01411">
    <property type="entry name" value="tRNA-synt_2c"/>
    <property type="match status" value="1"/>
</dbReference>
<sequence length="620" mass="69941">MTSIELRQKYLDFFKLRNHAIIGSASLIPENDPTVLFTTAGMHPLVPYLLGGKHPAGSRLVGAQKCIRTGDIEEVGDKTHHTFFEMMGNWSLGDYFKKESINYSWEFLTDAQGLSLDKNRLAVSVFVGDEDSGFDQEAYDAWSVIFTENNLPLERIARLPKKNNWWGPAGVTGPCGPDTEIFYWVGEENKVPASFNDDNNSWVEIWNNVFMQYNKNTDAKFELLQQKNVDTGLGLERTLAALNGLDDNYQTDLFINIVHKIEELSGHKYGEDVETTRSIRIVADHLKAATFIIGDDKGIVSSNTDQGYVVRRLIRRAVRYGRQLNIQKESWTKDVAAVVINDYKEVYGELEKHQQFIFDNLDKEEEKFSRTLENGLKELDKIIQDKKELTGQDLFNLYQSFGFPVELSLEELKSRKKSSSHNYVLKADTGEFLLQGFAAEMKKHQDLSRTASAGRFKGGLADAGDETVKLHTTAHLLLAALRKVLGDNVVQKGSNITAERLRLDFSHPDKMTPEQIKQVEDLVNGAIKENYTVSCEELSLDKARQRGAMGVFNSKYGELVKVYSISHLDNYKKPNLKMAFSQEICGGPHVENTGILGNFKIQKEEASSAGVRRIKAILQS</sequence>
<dbReference type="InterPro" id="IPR018163">
    <property type="entry name" value="Thr/Ala-tRNA-synth_IIc_edit"/>
</dbReference>
<keyword evidence="4 9" id="KW-0547">Nucleotide-binding</keyword>
<evidence type="ECO:0000313" key="12">
    <source>
        <dbReference type="Proteomes" id="UP000229972"/>
    </source>
</evidence>
<evidence type="ECO:0000256" key="1">
    <source>
        <dbReference type="ARBA" id="ARBA00008226"/>
    </source>
</evidence>
<feature type="binding site" evidence="9">
    <location>
        <position position="475"/>
    </location>
    <ligand>
        <name>Zn(2+)</name>
        <dbReference type="ChEBI" id="CHEBI:29105"/>
    </ligand>
</feature>
<dbReference type="GO" id="GO:0004813">
    <property type="term" value="F:alanine-tRNA ligase activity"/>
    <property type="evidence" value="ECO:0007669"/>
    <property type="project" value="UniProtKB-UniRule"/>
</dbReference>
<organism evidence="11 12">
    <name type="scientific">Candidatus Falkowbacteria bacterium CG10_big_fil_rev_8_21_14_0_10_37_18</name>
    <dbReference type="NCBI Taxonomy" id="1974562"/>
    <lineage>
        <taxon>Bacteria</taxon>
        <taxon>Candidatus Falkowiibacteriota</taxon>
    </lineage>
</organism>
<dbReference type="EMBL" id="PFAL01000017">
    <property type="protein sequence ID" value="PIR95551.1"/>
    <property type="molecule type" value="Genomic_DNA"/>
</dbReference>
<dbReference type="InterPro" id="IPR018164">
    <property type="entry name" value="Ala-tRNA-synth_IIc_N"/>
</dbReference>
<dbReference type="PRINTS" id="PR00980">
    <property type="entry name" value="TRNASYNTHALA"/>
</dbReference>
<comment type="caution">
    <text evidence="11">The sequence shown here is derived from an EMBL/GenBank/DDBJ whole genome shotgun (WGS) entry which is preliminary data.</text>
</comment>
<evidence type="ECO:0000256" key="8">
    <source>
        <dbReference type="ARBA" id="ARBA00023146"/>
    </source>
</evidence>
<evidence type="ECO:0000256" key="5">
    <source>
        <dbReference type="ARBA" id="ARBA00022840"/>
    </source>
</evidence>
<keyword evidence="3 9" id="KW-0436">Ligase</keyword>
<gene>
    <name evidence="9" type="primary">alaS</name>
    <name evidence="11" type="ORF">COT93_01960</name>
</gene>
<dbReference type="GO" id="GO:0000049">
    <property type="term" value="F:tRNA binding"/>
    <property type="evidence" value="ECO:0007669"/>
    <property type="project" value="UniProtKB-KW"/>
</dbReference>
<dbReference type="CDD" id="cd00673">
    <property type="entry name" value="AlaRS_core"/>
    <property type="match status" value="1"/>
</dbReference>
<keyword evidence="7 9" id="KW-0648">Protein biosynthesis</keyword>
<comment type="cofactor">
    <cofactor evidence="9">
        <name>Zn(2+)</name>
        <dbReference type="ChEBI" id="CHEBI:29105"/>
    </cofactor>
    <text evidence="9">Binds 1 zinc ion per subunit.</text>
</comment>
<dbReference type="EC" id="6.1.1.7" evidence="9"/>
<evidence type="ECO:0000256" key="9">
    <source>
        <dbReference type="HAMAP-Rule" id="MF_00036"/>
    </source>
</evidence>
<protein>
    <recommendedName>
        <fullName evidence="9">Alanine--tRNA ligase</fullName>
        <ecNumber evidence="9">6.1.1.7</ecNumber>
    </recommendedName>
    <alternativeName>
        <fullName evidence="9">Alanyl-tRNA synthetase</fullName>
        <shortName evidence="9">AlaRS</shortName>
    </alternativeName>
</protein>
<feature type="binding site" evidence="9">
    <location>
        <position position="471"/>
    </location>
    <ligand>
        <name>Zn(2+)</name>
        <dbReference type="ChEBI" id="CHEBI:29105"/>
    </ligand>
</feature>
<keyword evidence="9" id="KW-0479">Metal-binding</keyword>
<dbReference type="GO" id="GO:0006419">
    <property type="term" value="P:alanyl-tRNA aminoacylation"/>
    <property type="evidence" value="ECO:0007669"/>
    <property type="project" value="UniProtKB-UniRule"/>
</dbReference>
<dbReference type="Pfam" id="PF07973">
    <property type="entry name" value="tRNA_SAD"/>
    <property type="match status" value="1"/>
</dbReference>
<dbReference type="InterPro" id="IPR018162">
    <property type="entry name" value="Ala-tRNA-ligase_IIc_anticod-bd"/>
</dbReference>
<dbReference type="GO" id="GO:0005524">
    <property type="term" value="F:ATP binding"/>
    <property type="evidence" value="ECO:0007669"/>
    <property type="project" value="UniProtKB-UniRule"/>
</dbReference>
<keyword evidence="9" id="KW-0963">Cytoplasm</keyword>
<dbReference type="Gene3D" id="3.30.980.10">
    <property type="entry name" value="Threonyl-trna Synthetase, Chain A, domain 2"/>
    <property type="match status" value="1"/>
</dbReference>
<evidence type="ECO:0000256" key="3">
    <source>
        <dbReference type="ARBA" id="ARBA00022598"/>
    </source>
</evidence>
<dbReference type="InterPro" id="IPR002318">
    <property type="entry name" value="Ala-tRNA-lgiase_IIc"/>
</dbReference>
<keyword evidence="8 9" id="KW-0030">Aminoacyl-tRNA synthetase</keyword>
<comment type="similarity">
    <text evidence="1 9">Belongs to the class-II aminoacyl-tRNA synthetase family.</text>
</comment>
<dbReference type="NCBIfam" id="NF002436">
    <property type="entry name" value="PRK01584.1"/>
    <property type="match status" value="1"/>
</dbReference>
<keyword evidence="2 9" id="KW-0820">tRNA-binding</keyword>
<comment type="domain">
    <text evidence="9">Consists of three domains; the N-terminal catalytic domain, the editing domain and the C-terminal C-Ala domain. The editing domain removes incorrectly charged amino acids, while the C-Ala domain, along with tRNA(Ala), serves as a bridge to cooperatively bring together the editing and aminoacylation centers thus stimulating deacylation of misacylated tRNAs.</text>
</comment>
<dbReference type="SUPFAM" id="SSF101353">
    <property type="entry name" value="Putative anticodon-binding domain of alanyl-tRNA synthetase (AlaRS)"/>
    <property type="match status" value="1"/>
</dbReference>
<dbReference type="AlphaFoldDB" id="A0A2H0V915"/>
<keyword evidence="6 9" id="KW-0694">RNA-binding</keyword>
<dbReference type="FunFam" id="3.30.980.10:FF:000004">
    <property type="entry name" value="Alanine--tRNA ligase, cytoplasmic"/>
    <property type="match status" value="1"/>
</dbReference>
<dbReference type="InterPro" id="IPR012947">
    <property type="entry name" value="tRNA_SAD"/>
</dbReference>
<evidence type="ECO:0000259" key="10">
    <source>
        <dbReference type="PROSITE" id="PS50860"/>
    </source>
</evidence>
<dbReference type="PROSITE" id="PS50860">
    <property type="entry name" value="AA_TRNA_LIGASE_II_ALA"/>
    <property type="match status" value="1"/>
</dbReference>
<dbReference type="InterPro" id="IPR045864">
    <property type="entry name" value="aa-tRNA-synth_II/BPL/LPL"/>
</dbReference>
<evidence type="ECO:0000256" key="2">
    <source>
        <dbReference type="ARBA" id="ARBA00022555"/>
    </source>
</evidence>
<dbReference type="SUPFAM" id="SSF55186">
    <property type="entry name" value="ThrRS/AlaRS common domain"/>
    <property type="match status" value="1"/>
</dbReference>
<dbReference type="Gene3D" id="3.30.54.20">
    <property type="match status" value="1"/>
</dbReference>
<dbReference type="GO" id="GO:0005737">
    <property type="term" value="C:cytoplasm"/>
    <property type="evidence" value="ECO:0007669"/>
    <property type="project" value="UniProtKB-SubCell"/>
</dbReference>
<evidence type="ECO:0000313" key="11">
    <source>
        <dbReference type="EMBL" id="PIR95551.1"/>
    </source>
</evidence>
<feature type="binding site" evidence="9">
    <location>
        <position position="585"/>
    </location>
    <ligand>
        <name>Zn(2+)</name>
        <dbReference type="ChEBI" id="CHEBI:29105"/>
    </ligand>
</feature>
<dbReference type="InterPro" id="IPR023033">
    <property type="entry name" value="Ala_tRNA_ligase_euk/bac"/>
</dbReference>
<dbReference type="PANTHER" id="PTHR11777:SF9">
    <property type="entry name" value="ALANINE--TRNA LIGASE, CYTOPLASMIC"/>
    <property type="match status" value="1"/>
</dbReference>
<name>A0A2H0V915_9BACT</name>
<dbReference type="SMART" id="SM00863">
    <property type="entry name" value="tRNA_SAD"/>
    <property type="match status" value="1"/>
</dbReference>
<dbReference type="InterPro" id="IPR018165">
    <property type="entry name" value="Ala-tRNA-synth_IIc_core"/>
</dbReference>
<feature type="binding site" evidence="9">
    <location>
        <position position="589"/>
    </location>
    <ligand>
        <name>Zn(2+)</name>
        <dbReference type="ChEBI" id="CHEBI:29105"/>
    </ligand>
</feature>